<dbReference type="AlphaFoldDB" id="A0A850PLK7"/>
<keyword evidence="2 7" id="KW-0285">Flavoprotein</keyword>
<feature type="binding site" evidence="7">
    <location>
        <position position="109"/>
    </location>
    <ligand>
        <name>glyoxylate</name>
        <dbReference type="ChEBI" id="CHEBI:36655"/>
    </ligand>
</feature>
<keyword evidence="10" id="KW-1185">Reference proteome</keyword>
<dbReference type="InterPro" id="IPR037396">
    <property type="entry name" value="FMN_HAD"/>
</dbReference>
<dbReference type="Pfam" id="PF01070">
    <property type="entry name" value="FMN_dh"/>
    <property type="match status" value="1"/>
</dbReference>
<evidence type="ECO:0000256" key="4">
    <source>
        <dbReference type="ARBA" id="ARBA00023002"/>
    </source>
</evidence>
<evidence type="ECO:0000259" key="8">
    <source>
        <dbReference type="PROSITE" id="PS51349"/>
    </source>
</evidence>
<dbReference type="SUPFAM" id="SSF51395">
    <property type="entry name" value="FMN-linked oxidoreductases"/>
    <property type="match status" value="1"/>
</dbReference>
<dbReference type="InterPro" id="IPR000262">
    <property type="entry name" value="FMN-dep_DH"/>
</dbReference>
<dbReference type="PROSITE" id="PS00557">
    <property type="entry name" value="FMN_HYDROXY_ACID_DH_1"/>
    <property type="match status" value="1"/>
</dbReference>
<evidence type="ECO:0000256" key="2">
    <source>
        <dbReference type="ARBA" id="ARBA00022630"/>
    </source>
</evidence>
<dbReference type="CDD" id="cd02809">
    <property type="entry name" value="alpha_hydroxyacid_oxid_FMN"/>
    <property type="match status" value="1"/>
</dbReference>
<evidence type="ECO:0000256" key="6">
    <source>
        <dbReference type="PIRSR" id="PIRSR000138-1"/>
    </source>
</evidence>
<feature type="binding site" evidence="7">
    <location>
        <position position="135"/>
    </location>
    <ligand>
        <name>FMN</name>
        <dbReference type="ChEBI" id="CHEBI:58210"/>
    </ligand>
</feature>
<feature type="non-terminal residue" evidence="9">
    <location>
        <position position="314"/>
    </location>
</feature>
<feature type="binding site" evidence="7">
    <location>
        <begin position="285"/>
        <end position="289"/>
    </location>
    <ligand>
        <name>FMN</name>
        <dbReference type="ChEBI" id="CHEBI:58210"/>
    </ligand>
</feature>
<feature type="binding site" evidence="7">
    <location>
        <begin position="58"/>
        <end position="60"/>
    </location>
    <ligand>
        <name>FMN</name>
        <dbReference type="ChEBI" id="CHEBI:58210"/>
    </ligand>
</feature>
<comment type="similarity">
    <text evidence="5">Belongs to the FMN-dependent alpha-hydroxy acid dehydrogenase family.</text>
</comment>
<comment type="caution">
    <text evidence="9">The sequence shown here is derived from an EMBL/GenBank/DDBJ whole genome shotgun (WGS) entry which is preliminary data.</text>
</comment>
<evidence type="ECO:0000313" key="10">
    <source>
        <dbReference type="Proteomes" id="UP000585665"/>
    </source>
</evidence>
<dbReference type="EMBL" id="JABXXR010000332">
    <property type="protein sequence ID" value="NVN42221.1"/>
    <property type="molecule type" value="Genomic_DNA"/>
</dbReference>
<dbReference type="PANTHER" id="PTHR10578:SF107">
    <property type="entry name" value="2-HYDROXYACID OXIDASE 1"/>
    <property type="match status" value="1"/>
</dbReference>
<keyword evidence="3 7" id="KW-0288">FMN</keyword>
<dbReference type="GO" id="GO:0005886">
    <property type="term" value="C:plasma membrane"/>
    <property type="evidence" value="ECO:0007669"/>
    <property type="project" value="TreeGrafter"/>
</dbReference>
<feature type="active site" description="Proton acceptor" evidence="6">
    <location>
        <position position="254"/>
    </location>
</feature>
<dbReference type="InterPro" id="IPR008259">
    <property type="entry name" value="FMN_hydac_DH_AS"/>
</dbReference>
<feature type="binding site" evidence="7">
    <location>
        <position position="230"/>
    </location>
    <ligand>
        <name>FMN</name>
        <dbReference type="ChEBI" id="CHEBI:58210"/>
    </ligand>
</feature>
<proteinExistence type="inferred from homology"/>
<comment type="cofactor">
    <cofactor evidence="1">
        <name>FMN</name>
        <dbReference type="ChEBI" id="CHEBI:58210"/>
    </cofactor>
</comment>
<feature type="binding site" evidence="7">
    <location>
        <position position="254"/>
    </location>
    <ligand>
        <name>glyoxylate</name>
        <dbReference type="ChEBI" id="CHEBI:36655"/>
    </ligand>
</feature>
<evidence type="ECO:0000256" key="3">
    <source>
        <dbReference type="ARBA" id="ARBA00022643"/>
    </source>
</evidence>
<feature type="binding site" evidence="7">
    <location>
        <position position="107"/>
    </location>
    <ligand>
        <name>FMN</name>
        <dbReference type="ChEBI" id="CHEBI:58210"/>
    </ligand>
</feature>
<sequence length="314" mass="33493">MFADYIDGGAHAERAVRRNRRAFDRIAITPRGLIDVSRVDLTTRCFGQDWRLPVMLAPVGFAGMFHAEGEQGAARAAAECGIGLGVSTFSIAPMERVAAIAPQAMAQIYVFRDRGLTRDMLARAAACGMDGIIVTIDTAITPVRERDVRNGFRDLARPSIAQMAGLARHPRWLAGMARRGAPGIGNLAPYTTERGVMAQARQMAAQIDPTLSRDDLAWLRGVWTGRLIVKGVMHPDDARSARDAGADGIVVSNHGGRQLDASPATIEVLPAIADALEGRIDIVLDSGVRRGADVVAALALGATAVSIGRPWAWA</sequence>
<feature type="domain" description="FMN hydroxy acid dehydrogenase" evidence="8">
    <location>
        <begin position="1"/>
        <end position="314"/>
    </location>
</feature>
<evidence type="ECO:0000313" key="9">
    <source>
        <dbReference type="EMBL" id="NVN42221.1"/>
    </source>
</evidence>
<evidence type="ECO:0000256" key="7">
    <source>
        <dbReference type="PIRSR" id="PIRSR000138-2"/>
    </source>
</evidence>
<keyword evidence="4" id="KW-0560">Oxidoreductase</keyword>
<evidence type="ECO:0000256" key="5">
    <source>
        <dbReference type="ARBA" id="ARBA00024042"/>
    </source>
</evidence>
<dbReference type="Gene3D" id="3.20.20.70">
    <property type="entry name" value="Aldolase class I"/>
    <property type="match status" value="1"/>
</dbReference>
<dbReference type="Proteomes" id="UP000585665">
    <property type="component" value="Unassembled WGS sequence"/>
</dbReference>
<organism evidence="9 10">
    <name type="scientific">Ameyamaea chiangmaiensis</name>
    <dbReference type="NCBI Taxonomy" id="442969"/>
    <lineage>
        <taxon>Bacteria</taxon>
        <taxon>Pseudomonadati</taxon>
        <taxon>Pseudomonadota</taxon>
        <taxon>Alphaproteobacteria</taxon>
        <taxon>Acetobacterales</taxon>
        <taxon>Acetobacteraceae</taxon>
        <taxon>Ameyamaea</taxon>
    </lineage>
</organism>
<dbReference type="PANTHER" id="PTHR10578">
    <property type="entry name" value="S -2-HYDROXY-ACID OXIDASE-RELATED"/>
    <property type="match status" value="1"/>
</dbReference>
<dbReference type="PROSITE" id="PS51349">
    <property type="entry name" value="FMN_HYDROXY_ACID_DH_2"/>
    <property type="match status" value="1"/>
</dbReference>
<feature type="binding site" evidence="7">
    <location>
        <begin position="308"/>
        <end position="309"/>
    </location>
    <ligand>
        <name>FMN</name>
        <dbReference type="ChEBI" id="CHEBI:58210"/>
    </ligand>
</feature>
<dbReference type="GO" id="GO:0004459">
    <property type="term" value="F:L-lactate dehydrogenase (NAD+) activity"/>
    <property type="evidence" value="ECO:0007669"/>
    <property type="project" value="TreeGrafter"/>
</dbReference>
<feature type="binding site" evidence="7">
    <location>
        <position position="144"/>
    </location>
    <ligand>
        <name>glyoxylate</name>
        <dbReference type="ChEBI" id="CHEBI:36655"/>
    </ligand>
</feature>
<protein>
    <submittedName>
        <fullName evidence="9">Alpha-hydroxy-acid oxidizing protein</fullName>
    </submittedName>
</protein>
<name>A0A850PLK7_9PROT</name>
<dbReference type="GO" id="GO:0010181">
    <property type="term" value="F:FMN binding"/>
    <property type="evidence" value="ECO:0007669"/>
    <property type="project" value="InterPro"/>
</dbReference>
<feature type="binding site" evidence="7">
    <location>
        <position position="252"/>
    </location>
    <ligand>
        <name>FMN</name>
        <dbReference type="ChEBI" id="CHEBI:58210"/>
    </ligand>
</feature>
<accession>A0A850PLK7</accession>
<gene>
    <name evidence="9" type="ORF">HUK82_16875</name>
</gene>
<feature type="binding site" evidence="7">
    <location>
        <position position="5"/>
    </location>
    <ligand>
        <name>glyoxylate</name>
        <dbReference type="ChEBI" id="CHEBI:36655"/>
    </ligand>
</feature>
<dbReference type="GO" id="GO:0009060">
    <property type="term" value="P:aerobic respiration"/>
    <property type="evidence" value="ECO:0007669"/>
    <property type="project" value="TreeGrafter"/>
</dbReference>
<dbReference type="PIRSF" id="PIRSF000138">
    <property type="entry name" value="Al-hdrx_acd_dh"/>
    <property type="match status" value="1"/>
</dbReference>
<feature type="binding site" evidence="7">
    <location>
        <position position="87"/>
    </location>
    <ligand>
        <name>FMN</name>
        <dbReference type="ChEBI" id="CHEBI:58210"/>
    </ligand>
</feature>
<dbReference type="InterPro" id="IPR012133">
    <property type="entry name" value="Alpha-hydoxy_acid_DH_FMN"/>
</dbReference>
<dbReference type="InterPro" id="IPR013785">
    <property type="entry name" value="Aldolase_TIM"/>
</dbReference>
<feature type="binding site" evidence="7">
    <location>
        <position position="257"/>
    </location>
    <ligand>
        <name>glyoxylate</name>
        <dbReference type="ChEBI" id="CHEBI:36655"/>
    </ligand>
</feature>
<reference evidence="9 10" key="1">
    <citation type="submission" date="2020-06" db="EMBL/GenBank/DDBJ databases">
        <title>Description of novel acetic acid bacteria.</title>
        <authorList>
            <person name="Sombolestani A."/>
        </authorList>
    </citation>
    <scope>NUCLEOTIDE SEQUENCE [LARGE SCALE GENOMIC DNA]</scope>
    <source>
        <strain evidence="9 10">LMG 27010</strain>
    </source>
</reference>
<evidence type="ECO:0000256" key="1">
    <source>
        <dbReference type="ARBA" id="ARBA00001917"/>
    </source>
</evidence>